<dbReference type="OrthoDB" id="3257095at2759"/>
<dbReference type="GO" id="GO:0022857">
    <property type="term" value="F:transmembrane transporter activity"/>
    <property type="evidence" value="ECO:0007669"/>
    <property type="project" value="UniProtKB-ARBA"/>
</dbReference>
<evidence type="ECO:0000256" key="1">
    <source>
        <dbReference type="ARBA" id="ARBA00004141"/>
    </source>
</evidence>
<reference evidence="8" key="1">
    <citation type="submission" date="2022-10" db="EMBL/GenBank/DDBJ databases">
        <title>Tapping the CABI collections for fungal endophytes: first genome assemblies for Collariella, Neodidymelliopsis, Ascochyta clinopodiicola, Didymella pomorum, Didymosphaeria variabile, Neocosmospora piperis and Neocucurbitaria cava.</title>
        <authorList>
            <person name="Hill R."/>
        </authorList>
    </citation>
    <scope>NUCLEOTIDE SEQUENCE</scope>
    <source>
        <strain evidence="8">IMI 360193</strain>
    </source>
</reference>
<keyword evidence="4 6" id="KW-1133">Transmembrane helix</keyword>
<dbReference type="Pfam" id="PF00324">
    <property type="entry name" value="AA_permease"/>
    <property type="match status" value="1"/>
</dbReference>
<keyword evidence="9" id="KW-1185">Reference proteome</keyword>
<name>A0A9W8WNX4_9PLEO</name>
<gene>
    <name evidence="8" type="ORF">N0V87_010702</name>
</gene>
<sequence>MVTAYIGNVYGSRILPYWQIPVFIIHILAYFAFIVPVWVKAPAATHSQVWSDFSNHGGWSSIGLSIMIGQLSGISQQTGIDTAAHMSEEVKNAAKTIPRTMLSVYVINMCLIFPAIITIVYHIPDLDAALEDSTTYPALYVLKQTMSVGWMTALMVVISEFSLGRWGIPINALAVMYSLWAFFWACWPQQVSSRRSILLSTLMDTQTPVTAEGFNWASPIFVAVLLVSLVYFVFKARHTYEGPVAYVEGRKLA</sequence>
<evidence type="ECO:0000256" key="6">
    <source>
        <dbReference type="SAM" id="Phobius"/>
    </source>
</evidence>
<dbReference type="Proteomes" id="UP001140562">
    <property type="component" value="Unassembled WGS sequence"/>
</dbReference>
<evidence type="ECO:0000256" key="5">
    <source>
        <dbReference type="ARBA" id="ARBA00023136"/>
    </source>
</evidence>
<dbReference type="GO" id="GO:0016020">
    <property type="term" value="C:membrane"/>
    <property type="evidence" value="ECO:0007669"/>
    <property type="project" value="UniProtKB-SubCell"/>
</dbReference>
<evidence type="ECO:0000256" key="2">
    <source>
        <dbReference type="ARBA" id="ARBA00022448"/>
    </source>
</evidence>
<proteinExistence type="predicted"/>
<feature type="transmembrane region" description="Helical" evidence="6">
    <location>
        <begin position="216"/>
        <end position="234"/>
    </location>
</feature>
<dbReference type="EMBL" id="JAPEUV010000350">
    <property type="protein sequence ID" value="KAJ4329629.1"/>
    <property type="molecule type" value="Genomic_DNA"/>
</dbReference>
<evidence type="ECO:0000259" key="7">
    <source>
        <dbReference type="Pfam" id="PF00324"/>
    </source>
</evidence>
<protein>
    <recommendedName>
        <fullName evidence="7">Amino acid permease/ SLC12A domain-containing protein</fullName>
    </recommendedName>
</protein>
<feature type="transmembrane region" description="Helical" evidence="6">
    <location>
        <begin position="170"/>
        <end position="190"/>
    </location>
</feature>
<keyword evidence="5 6" id="KW-0472">Membrane</keyword>
<dbReference type="PANTHER" id="PTHR45649">
    <property type="entry name" value="AMINO-ACID PERMEASE BAT1"/>
    <property type="match status" value="1"/>
</dbReference>
<organism evidence="8 9">
    <name type="scientific">Didymella glomerata</name>
    <dbReference type="NCBI Taxonomy" id="749621"/>
    <lineage>
        <taxon>Eukaryota</taxon>
        <taxon>Fungi</taxon>
        <taxon>Dikarya</taxon>
        <taxon>Ascomycota</taxon>
        <taxon>Pezizomycotina</taxon>
        <taxon>Dothideomycetes</taxon>
        <taxon>Pleosporomycetidae</taxon>
        <taxon>Pleosporales</taxon>
        <taxon>Pleosporineae</taxon>
        <taxon>Didymellaceae</taxon>
        <taxon>Didymella</taxon>
    </lineage>
</organism>
<evidence type="ECO:0000256" key="4">
    <source>
        <dbReference type="ARBA" id="ARBA00022989"/>
    </source>
</evidence>
<evidence type="ECO:0000256" key="3">
    <source>
        <dbReference type="ARBA" id="ARBA00022692"/>
    </source>
</evidence>
<feature type="transmembrane region" description="Helical" evidence="6">
    <location>
        <begin position="138"/>
        <end position="158"/>
    </location>
</feature>
<dbReference type="Gene3D" id="1.20.1740.10">
    <property type="entry name" value="Amino acid/polyamine transporter I"/>
    <property type="match status" value="1"/>
</dbReference>
<accession>A0A9W8WNX4</accession>
<dbReference type="PANTHER" id="PTHR45649:SF4">
    <property type="entry name" value="TRANSPORTER, PUTATIVE (EUROFUNG)-RELATED"/>
    <property type="match status" value="1"/>
</dbReference>
<dbReference type="InterPro" id="IPR004841">
    <property type="entry name" value="AA-permease/SLC12A_dom"/>
</dbReference>
<feature type="domain" description="Amino acid permease/ SLC12A" evidence="7">
    <location>
        <begin position="17"/>
        <end position="158"/>
    </location>
</feature>
<feature type="transmembrane region" description="Helical" evidence="6">
    <location>
        <begin position="20"/>
        <end position="39"/>
    </location>
</feature>
<keyword evidence="2" id="KW-0813">Transport</keyword>
<evidence type="ECO:0000313" key="8">
    <source>
        <dbReference type="EMBL" id="KAJ4329629.1"/>
    </source>
</evidence>
<keyword evidence="3 6" id="KW-0812">Transmembrane</keyword>
<feature type="transmembrane region" description="Helical" evidence="6">
    <location>
        <begin position="102"/>
        <end position="123"/>
    </location>
</feature>
<comment type="subcellular location">
    <subcellularLocation>
        <location evidence="1">Membrane</location>
        <topology evidence="1">Multi-pass membrane protein</topology>
    </subcellularLocation>
</comment>
<evidence type="ECO:0000313" key="9">
    <source>
        <dbReference type="Proteomes" id="UP001140562"/>
    </source>
</evidence>
<comment type="caution">
    <text evidence="8">The sequence shown here is derived from an EMBL/GenBank/DDBJ whole genome shotgun (WGS) entry which is preliminary data.</text>
</comment>
<dbReference type="AlphaFoldDB" id="A0A9W8WNX4"/>